<evidence type="ECO:0000313" key="2">
    <source>
        <dbReference type="EMBL" id="MCZ8512387.1"/>
    </source>
</evidence>
<evidence type="ECO:0000313" key="3">
    <source>
        <dbReference type="Proteomes" id="UP001527882"/>
    </source>
</evidence>
<organism evidence="2 3">
    <name type="scientific">Paenibacillus gyeongsangnamensis</name>
    <dbReference type="NCBI Taxonomy" id="3388067"/>
    <lineage>
        <taxon>Bacteria</taxon>
        <taxon>Bacillati</taxon>
        <taxon>Bacillota</taxon>
        <taxon>Bacilli</taxon>
        <taxon>Bacillales</taxon>
        <taxon>Paenibacillaceae</taxon>
        <taxon>Paenibacillus</taxon>
    </lineage>
</organism>
<keyword evidence="3" id="KW-1185">Reference proteome</keyword>
<name>A0ABT4Q687_9BACL</name>
<protein>
    <submittedName>
        <fullName evidence="2">ATP-binding protein</fullName>
    </submittedName>
</protein>
<dbReference type="InterPro" id="IPR014721">
    <property type="entry name" value="Ribsml_uS5_D2-typ_fold_subgr"/>
</dbReference>
<dbReference type="Gene3D" id="3.30.230.10">
    <property type="match status" value="1"/>
</dbReference>
<sequence>MNRIFMGKVFFVMYGKVISACLHGVDGKLVEVEVDLSNGLPQMNIVGLPDSAIKESMERVRSAVKNCGFTFPLQRITVNLAPADIRKEGSAFDLAIAAGLLATSGQLSFGLFQDALIVGELSLDGTIRPVPGVLSMLAAAKEHGIHRIILPLENVEEASWVGGTEVIGLSHLNQLTAAAKQPACPEELLAHTRQYIEQLPKAEAQPSPSILDYVDVSGQQQAKRALMISAAGMHNILLIGNNINH</sequence>
<dbReference type="InterPro" id="IPR000523">
    <property type="entry name" value="Mg_chelatse_chII-like_cat_dom"/>
</dbReference>
<proteinExistence type="predicted"/>
<dbReference type="Proteomes" id="UP001527882">
    <property type="component" value="Unassembled WGS sequence"/>
</dbReference>
<dbReference type="GO" id="GO:0005524">
    <property type="term" value="F:ATP binding"/>
    <property type="evidence" value="ECO:0007669"/>
    <property type="project" value="UniProtKB-KW"/>
</dbReference>
<keyword evidence="2" id="KW-0547">Nucleotide-binding</keyword>
<comment type="caution">
    <text evidence="2">The sequence shown here is derived from an EMBL/GenBank/DDBJ whole genome shotgun (WGS) entry which is preliminary data.</text>
</comment>
<feature type="domain" description="Magnesium chelatase ChlI-like catalytic" evidence="1">
    <location>
        <begin position="212"/>
        <end position="241"/>
    </location>
</feature>
<dbReference type="EMBL" id="JAQAGZ010000004">
    <property type="protein sequence ID" value="MCZ8512387.1"/>
    <property type="molecule type" value="Genomic_DNA"/>
</dbReference>
<dbReference type="Pfam" id="PF13541">
    <property type="entry name" value="ChlI"/>
    <property type="match status" value="1"/>
</dbReference>
<dbReference type="SUPFAM" id="SSF54211">
    <property type="entry name" value="Ribosomal protein S5 domain 2-like"/>
    <property type="match status" value="1"/>
</dbReference>
<evidence type="ECO:0000259" key="1">
    <source>
        <dbReference type="Pfam" id="PF01078"/>
    </source>
</evidence>
<dbReference type="Pfam" id="PF01078">
    <property type="entry name" value="Mg_chelatase"/>
    <property type="match status" value="1"/>
</dbReference>
<gene>
    <name evidence="2" type="ORF">O9H85_08065</name>
</gene>
<keyword evidence="2" id="KW-0067">ATP-binding</keyword>
<dbReference type="InterPro" id="IPR020568">
    <property type="entry name" value="Ribosomal_Su5_D2-typ_SF"/>
</dbReference>
<accession>A0ABT4Q687</accession>
<reference evidence="2 3" key="1">
    <citation type="submission" date="2022-12" db="EMBL/GenBank/DDBJ databases">
        <title>Draft genome sequence of Paenibacillus sp. dW9.</title>
        <authorList>
            <person name="Choi E.-W."/>
            <person name="Kim D.-U."/>
        </authorList>
    </citation>
    <scope>NUCLEOTIDE SEQUENCE [LARGE SCALE GENOMIC DNA]</scope>
    <source>
        <strain evidence="3">dW9</strain>
    </source>
</reference>